<feature type="transmembrane region" description="Helical" evidence="8">
    <location>
        <begin position="99"/>
        <end position="121"/>
    </location>
</feature>
<feature type="transmembrane region" description="Helical" evidence="8">
    <location>
        <begin position="462"/>
        <end position="478"/>
    </location>
</feature>
<evidence type="ECO:0000256" key="3">
    <source>
        <dbReference type="ARBA" id="ARBA00022448"/>
    </source>
</evidence>
<keyword evidence="6 8" id="KW-1133">Transmembrane helix</keyword>
<feature type="transmembrane region" description="Helical" evidence="8">
    <location>
        <begin position="398"/>
        <end position="417"/>
    </location>
</feature>
<dbReference type="HOGENOM" id="CLU_024867_1_1_5"/>
<evidence type="ECO:0000256" key="4">
    <source>
        <dbReference type="ARBA" id="ARBA00022475"/>
    </source>
</evidence>
<evidence type="ECO:0000256" key="1">
    <source>
        <dbReference type="ARBA" id="ARBA00004651"/>
    </source>
</evidence>
<evidence type="ECO:0000256" key="6">
    <source>
        <dbReference type="ARBA" id="ARBA00022989"/>
    </source>
</evidence>
<keyword evidence="8" id="KW-0769">Symport</keyword>
<dbReference type="RefSeq" id="WP_015467453.1">
    <property type="nucleotide sequence ID" value="NC_020812.1"/>
</dbReference>
<dbReference type="Proteomes" id="UP000011932">
    <property type="component" value="Chromosome"/>
</dbReference>
<dbReference type="GO" id="GO:0005283">
    <property type="term" value="F:amino acid:sodium symporter activity"/>
    <property type="evidence" value="ECO:0007669"/>
    <property type="project" value="InterPro"/>
</dbReference>
<name>M4VHE4_9BACT</name>
<organism evidence="9 10">
    <name type="scientific">Micavibrio aeruginosavorus EPB</name>
    <dbReference type="NCBI Taxonomy" id="349215"/>
    <lineage>
        <taxon>Bacteria</taxon>
        <taxon>Pseudomonadati</taxon>
        <taxon>Bdellovibrionota</taxon>
        <taxon>Bdellovibrionia</taxon>
        <taxon>Bdellovibrionales</taxon>
        <taxon>Pseudobdellovibrionaceae</taxon>
        <taxon>Micavibrio</taxon>
    </lineage>
</organism>
<evidence type="ECO:0000256" key="8">
    <source>
        <dbReference type="RuleBase" id="RU363064"/>
    </source>
</evidence>
<evidence type="ECO:0000313" key="9">
    <source>
        <dbReference type="EMBL" id="AGH97910.1"/>
    </source>
</evidence>
<dbReference type="Pfam" id="PF01235">
    <property type="entry name" value="Na_Ala_symp"/>
    <property type="match status" value="1"/>
</dbReference>
<gene>
    <name evidence="9" type="ORF">A11S_1092</name>
</gene>
<dbReference type="PANTHER" id="PTHR30330">
    <property type="entry name" value="AGSS FAMILY TRANSPORTER, SODIUM-ALANINE"/>
    <property type="match status" value="1"/>
</dbReference>
<dbReference type="OrthoDB" id="9806926at2"/>
<evidence type="ECO:0000256" key="7">
    <source>
        <dbReference type="ARBA" id="ARBA00023136"/>
    </source>
</evidence>
<dbReference type="EMBL" id="CP003538">
    <property type="protein sequence ID" value="AGH97910.1"/>
    <property type="molecule type" value="Genomic_DNA"/>
</dbReference>
<dbReference type="NCBIfam" id="TIGR00835">
    <property type="entry name" value="agcS"/>
    <property type="match status" value="1"/>
</dbReference>
<comment type="similarity">
    <text evidence="2 8">Belongs to the alanine or glycine:cation symporter (AGCS) (TC 2.A.25) family.</text>
</comment>
<dbReference type="InterPro" id="IPR001463">
    <property type="entry name" value="Na/Ala_symport"/>
</dbReference>
<dbReference type="PRINTS" id="PR00175">
    <property type="entry name" value="NAALASMPORT"/>
</dbReference>
<feature type="transmembrane region" description="Helical" evidence="8">
    <location>
        <begin position="228"/>
        <end position="250"/>
    </location>
</feature>
<protein>
    <submittedName>
        <fullName evidence="9">Na(+)-linked D-alanine glycine permease</fullName>
    </submittedName>
</protein>
<sequence length="507" mass="53505">MTAHAPSGIDKMIDSAFVGLADFFDKTLFYGLKFDLPGAAGDMVTKEAPLILIWLVMAGLIFTLYFRFVNLRLFKHSFDVVAGKFEEPGAPGQTTNFQALMASLAGTVGLGNIAGVAVAVSVGGPGAVFWMVVMGFIGMSTKFIEVAAGVKYRRVFINEEGHTDISGGPMYYLQDIFSARGLPAIGKFLAIVFAIFCIGGSLGGGNMFQANQTFIQFVNATGGPDGSFLAGQGWLFGLGLAILTGIVIIGGIRSIANVSARLVPMMAVLYVIAGLFVIITNYQHIPAALWSIIHDAFTPEAGLGAVVGGLLIGVQRASFSNEAGLGSASIIQSTARTNEPIRQGLAGMMGPFLDTIVICSVTALVITISGVYEGGQGMQGITLTAKAFSTAIPFADHFLALCVFLFAFSTMIGWGYLGVKASTFIFGEHILVENAFKLIFCGFIVVGCASDLSNVIRFTDSLILSMAIPNIIGLYIMAPEIKKDLQAYLAAGKHRRVKGEGVAQAAE</sequence>
<feature type="transmembrane region" description="Helical" evidence="8">
    <location>
        <begin position="262"/>
        <end position="282"/>
    </location>
</feature>
<dbReference type="STRING" id="349215.A11S_1092"/>
<evidence type="ECO:0000313" key="10">
    <source>
        <dbReference type="Proteomes" id="UP000011932"/>
    </source>
</evidence>
<dbReference type="KEGG" id="man:A11S_1092"/>
<feature type="transmembrane region" description="Helical" evidence="8">
    <location>
        <begin position="51"/>
        <end position="69"/>
    </location>
</feature>
<dbReference type="PATRIC" id="fig|349215.9.peg.1054"/>
<dbReference type="GO" id="GO:0005886">
    <property type="term" value="C:plasma membrane"/>
    <property type="evidence" value="ECO:0007669"/>
    <property type="project" value="UniProtKB-SubCell"/>
</dbReference>
<accession>M4VHE4</accession>
<feature type="transmembrane region" description="Helical" evidence="8">
    <location>
        <begin position="352"/>
        <end position="372"/>
    </location>
</feature>
<evidence type="ECO:0000256" key="2">
    <source>
        <dbReference type="ARBA" id="ARBA00009261"/>
    </source>
</evidence>
<keyword evidence="5 8" id="KW-0812">Transmembrane</keyword>
<keyword evidence="7 8" id="KW-0472">Membrane</keyword>
<feature type="transmembrane region" description="Helical" evidence="8">
    <location>
        <begin position="127"/>
        <end position="144"/>
    </location>
</feature>
<feature type="transmembrane region" description="Helical" evidence="8">
    <location>
        <begin position="188"/>
        <end position="208"/>
    </location>
</feature>
<dbReference type="PANTHER" id="PTHR30330:SF3">
    <property type="entry name" value="TRANSCRIPTIONAL REGULATOR, LRP FAMILY"/>
    <property type="match status" value="1"/>
</dbReference>
<proteinExistence type="inferred from homology"/>
<dbReference type="AlphaFoldDB" id="M4VHE4"/>
<comment type="subcellular location">
    <subcellularLocation>
        <location evidence="1 8">Cell membrane</location>
        <topology evidence="1 8">Multi-pass membrane protein</topology>
    </subcellularLocation>
</comment>
<feature type="transmembrane region" description="Helical" evidence="8">
    <location>
        <begin position="288"/>
        <end position="312"/>
    </location>
</feature>
<keyword evidence="4 8" id="KW-1003">Cell membrane</keyword>
<evidence type="ECO:0000256" key="5">
    <source>
        <dbReference type="ARBA" id="ARBA00022692"/>
    </source>
</evidence>
<keyword evidence="3 8" id="KW-0813">Transport</keyword>
<reference evidence="9 10" key="1">
    <citation type="journal article" date="2013" name="ISME J.">
        <title>By their genes ye shall know them: genomic signatures of predatory bacteria.</title>
        <authorList>
            <person name="Pasternak Z."/>
            <person name="Pietrokovski S."/>
            <person name="Rotem O."/>
            <person name="Gophna U."/>
            <person name="Lurie-Weinberger M.N."/>
            <person name="Jurkevitch E."/>
        </authorList>
    </citation>
    <scope>NUCLEOTIDE SEQUENCE [LARGE SCALE GENOMIC DNA]</scope>
    <source>
        <strain evidence="9">EPB</strain>
    </source>
</reference>